<evidence type="ECO:0000256" key="1">
    <source>
        <dbReference type="SAM" id="SignalP"/>
    </source>
</evidence>
<accession>A0AAV9XBK8</accession>
<dbReference type="InterPro" id="IPR029058">
    <property type="entry name" value="AB_hydrolase_fold"/>
</dbReference>
<evidence type="ECO:0000259" key="2">
    <source>
        <dbReference type="Pfam" id="PF00135"/>
    </source>
</evidence>
<dbReference type="Proteomes" id="UP001365542">
    <property type="component" value="Unassembled WGS sequence"/>
</dbReference>
<dbReference type="InterPro" id="IPR019819">
    <property type="entry name" value="Carboxylesterase_B_CS"/>
</dbReference>
<feature type="signal peptide" evidence="1">
    <location>
        <begin position="1"/>
        <end position="20"/>
    </location>
</feature>
<reference evidence="3 4" key="1">
    <citation type="submission" date="2019-10" db="EMBL/GenBank/DDBJ databases">
        <authorList>
            <person name="Palmer J.M."/>
        </authorList>
    </citation>
    <scope>NUCLEOTIDE SEQUENCE [LARGE SCALE GENOMIC DNA]</scope>
    <source>
        <strain evidence="3 4">TWF694</strain>
    </source>
</reference>
<dbReference type="PANTHER" id="PTHR11559">
    <property type="entry name" value="CARBOXYLESTERASE"/>
    <property type="match status" value="1"/>
</dbReference>
<dbReference type="InterPro" id="IPR050309">
    <property type="entry name" value="Type-B_Carboxylest/Lipase"/>
</dbReference>
<dbReference type="PROSITE" id="PS00941">
    <property type="entry name" value="CARBOXYLESTERASE_B_2"/>
    <property type="match status" value="1"/>
</dbReference>
<keyword evidence="4" id="KW-1185">Reference proteome</keyword>
<comment type="caution">
    <text evidence="3">The sequence shown here is derived from an EMBL/GenBank/DDBJ whole genome shotgun (WGS) entry which is preliminary data.</text>
</comment>
<dbReference type="Gene3D" id="3.40.50.1820">
    <property type="entry name" value="alpha/beta hydrolase"/>
    <property type="match status" value="1"/>
</dbReference>
<dbReference type="AlphaFoldDB" id="A0AAV9XBK8"/>
<dbReference type="SUPFAM" id="SSF53474">
    <property type="entry name" value="alpha/beta-Hydrolases"/>
    <property type="match status" value="1"/>
</dbReference>
<keyword evidence="1" id="KW-0732">Signal</keyword>
<feature type="domain" description="Carboxylesterase type B" evidence="2">
    <location>
        <begin position="110"/>
        <end position="600"/>
    </location>
</feature>
<protein>
    <recommendedName>
        <fullName evidence="2">Carboxylesterase type B domain-containing protein</fullName>
    </recommendedName>
</protein>
<gene>
    <name evidence="3" type="ORF">TWF694_010583</name>
</gene>
<dbReference type="Pfam" id="PF00135">
    <property type="entry name" value="COesterase"/>
    <property type="match status" value="1"/>
</dbReference>
<feature type="chain" id="PRO_5043474507" description="Carboxylesterase type B domain-containing protein" evidence="1">
    <location>
        <begin position="21"/>
        <end position="610"/>
    </location>
</feature>
<evidence type="ECO:0000313" key="3">
    <source>
        <dbReference type="EMBL" id="KAK6539036.1"/>
    </source>
</evidence>
<evidence type="ECO:0000313" key="4">
    <source>
        <dbReference type="Proteomes" id="UP001365542"/>
    </source>
</evidence>
<dbReference type="InterPro" id="IPR002018">
    <property type="entry name" value="CarbesteraseB"/>
</dbReference>
<name>A0AAV9XBK8_9PEZI</name>
<sequence length="610" mass="66477">MELGARLLVLLGLLSRLASTAPVAAPSAAPIAAPIPVPVPIAAPIPVPVPIPAPVPVPVASPVAVPIPVAAPVPKTNFGIGISFTPDSDLPLLKLPYATYRAASYDVLNDFYKFKNIRFAAPPTGALRWQRPAAPLQEPGIQTGSVGYQCMQATPDFLKLVYPVLTIEPQSEDCLFLDVYVPAAAIRGQVKNLPVMFWLYGGGYSLGSKNFFIYDGTPLMKSAQNNMIFVAPNYRMGAYGFLAGPTVQQQGVPNAGLWDQRAALQWVQDYIGLVGGDKNAVTAMGESAGAGSLTHHLVGYGGTMDPLFRRAILQSPAWLPQYDPGQMETQYASFEARAGCTGKGLACLRAQPTDTIDNANRGLIGAQAYGTFGFGPAVDGVFIKDLPQFEFARGNYWKNMDSLIVGHNMHEGYIFTNAEATDDDQVMSLLRYTFANATSDTINRITQIYPEPGLFRKYLTNYFRSADLIGQFIVNCNTRFIAQAYPGKTYNYQFSVIPGIHAEDVLFTFWSPNIDIGPVQIDFSLAFITSKNLATGWQSYLTSFTRTGNPNTYRERGGFPGTSEWQRAQLGPEITVLNMDLLGFRMQNDENSDSARCNFWQSGLWAGRGS</sequence>
<proteinExistence type="predicted"/>
<dbReference type="EMBL" id="JAVHJO010000007">
    <property type="protein sequence ID" value="KAK6539036.1"/>
    <property type="molecule type" value="Genomic_DNA"/>
</dbReference>
<organism evidence="3 4">
    <name type="scientific">Orbilia ellipsospora</name>
    <dbReference type="NCBI Taxonomy" id="2528407"/>
    <lineage>
        <taxon>Eukaryota</taxon>
        <taxon>Fungi</taxon>
        <taxon>Dikarya</taxon>
        <taxon>Ascomycota</taxon>
        <taxon>Pezizomycotina</taxon>
        <taxon>Orbiliomycetes</taxon>
        <taxon>Orbiliales</taxon>
        <taxon>Orbiliaceae</taxon>
        <taxon>Orbilia</taxon>
    </lineage>
</organism>